<evidence type="ECO:0000313" key="6">
    <source>
        <dbReference type="EMBL" id="PZQ70034.1"/>
    </source>
</evidence>
<dbReference type="AlphaFoldDB" id="A0A2W5PYQ8"/>
<dbReference type="Proteomes" id="UP000249135">
    <property type="component" value="Unassembled WGS sequence"/>
</dbReference>
<evidence type="ECO:0000313" key="7">
    <source>
        <dbReference type="Proteomes" id="UP000249135"/>
    </source>
</evidence>
<proteinExistence type="inferred from homology"/>
<dbReference type="EMBL" id="QFPP01000280">
    <property type="protein sequence ID" value="PZQ70034.1"/>
    <property type="molecule type" value="Genomic_DNA"/>
</dbReference>
<evidence type="ECO:0000256" key="5">
    <source>
        <dbReference type="RuleBase" id="RU363041"/>
    </source>
</evidence>
<dbReference type="PANTHER" id="PTHR43701:SF2">
    <property type="entry name" value="MEMBRANE TRANSPORTER PROTEIN YJNA-RELATED"/>
    <property type="match status" value="1"/>
</dbReference>
<name>A0A2W5PYQ8_VARPD</name>
<accession>A0A2W5PYQ8</accession>
<reference evidence="6 7" key="1">
    <citation type="submission" date="2017-08" db="EMBL/GenBank/DDBJ databases">
        <title>Infants hospitalized years apart are colonized by the same room-sourced microbial strains.</title>
        <authorList>
            <person name="Brooks B."/>
            <person name="Olm M.R."/>
            <person name="Firek B.A."/>
            <person name="Baker R."/>
            <person name="Thomas B.C."/>
            <person name="Morowitz M.J."/>
            <person name="Banfield J.F."/>
        </authorList>
    </citation>
    <scope>NUCLEOTIDE SEQUENCE [LARGE SCALE GENOMIC DNA]</scope>
    <source>
        <strain evidence="6">S2_005_003_R2_41</strain>
    </source>
</reference>
<feature type="transmembrane region" description="Helical" evidence="5">
    <location>
        <begin position="75"/>
        <end position="93"/>
    </location>
</feature>
<feature type="transmembrane region" description="Helical" evidence="5">
    <location>
        <begin position="46"/>
        <end position="63"/>
    </location>
</feature>
<dbReference type="InterPro" id="IPR002781">
    <property type="entry name" value="TM_pro_TauE-like"/>
</dbReference>
<comment type="caution">
    <text evidence="6">The sequence shown here is derived from an EMBL/GenBank/DDBJ whole genome shotgun (WGS) entry which is preliminary data.</text>
</comment>
<feature type="transmembrane region" description="Helical" evidence="5">
    <location>
        <begin position="100"/>
        <end position="118"/>
    </location>
</feature>
<feature type="transmembrane region" description="Helical" evidence="5">
    <location>
        <begin position="138"/>
        <end position="163"/>
    </location>
</feature>
<dbReference type="GO" id="GO:0005886">
    <property type="term" value="C:plasma membrane"/>
    <property type="evidence" value="ECO:0007669"/>
    <property type="project" value="UniProtKB-SubCell"/>
</dbReference>
<feature type="transmembrane region" description="Helical" evidence="5">
    <location>
        <begin position="227"/>
        <end position="247"/>
    </location>
</feature>
<feature type="transmembrane region" description="Helical" evidence="5">
    <location>
        <begin position="6"/>
        <end position="34"/>
    </location>
</feature>
<feature type="transmembrane region" description="Helical" evidence="5">
    <location>
        <begin position="198"/>
        <end position="215"/>
    </location>
</feature>
<sequence length="248" mass="24961">MALLAHAWILLPAVLLAGGLIGATGIGGVLLVPVLTRFGEVPAPQAIAAASLAFALPALVALRPLAHEPALARRTVPLLAGALAGAAGGALLVQALPARVLLGGVTALVLFAGVRGLMAQDRHADAAPLLSAPVLAGLGLLVGIGSALTGTGGPVLLLPLLMLCRQRVDFAVIAAQAVQLPVALTSSAVHAAAHRLDWALAAACGVLMLLGSLAGQRLARGLDRQRLQRFVSGLLLLVGAWFVYLLIA</sequence>
<comment type="subcellular location">
    <subcellularLocation>
        <location evidence="5">Cell membrane</location>
        <topology evidence="5">Multi-pass membrane protein</topology>
    </subcellularLocation>
    <subcellularLocation>
        <location evidence="1">Membrane</location>
        <topology evidence="1">Multi-pass membrane protein</topology>
    </subcellularLocation>
</comment>
<keyword evidence="4 5" id="KW-0472">Membrane</keyword>
<dbReference type="PANTHER" id="PTHR43701">
    <property type="entry name" value="MEMBRANE TRANSPORTER PROTEIN MJ0441-RELATED"/>
    <property type="match status" value="1"/>
</dbReference>
<protein>
    <recommendedName>
        <fullName evidence="5">Probable membrane transporter protein</fullName>
    </recommendedName>
</protein>
<evidence type="ECO:0000256" key="1">
    <source>
        <dbReference type="ARBA" id="ARBA00004141"/>
    </source>
</evidence>
<keyword evidence="5" id="KW-1003">Cell membrane</keyword>
<feature type="transmembrane region" description="Helical" evidence="5">
    <location>
        <begin position="170"/>
        <end position="192"/>
    </location>
</feature>
<dbReference type="InterPro" id="IPR051598">
    <property type="entry name" value="TSUP/Inactive_protease-like"/>
</dbReference>
<comment type="similarity">
    <text evidence="5">Belongs to the 4-toluene sulfonate uptake permease (TSUP) (TC 2.A.102) family.</text>
</comment>
<keyword evidence="2 5" id="KW-0812">Transmembrane</keyword>
<dbReference type="Pfam" id="PF01925">
    <property type="entry name" value="TauE"/>
    <property type="match status" value="1"/>
</dbReference>
<gene>
    <name evidence="6" type="ORF">DI563_18835</name>
</gene>
<organism evidence="6 7">
    <name type="scientific">Variovorax paradoxus</name>
    <dbReference type="NCBI Taxonomy" id="34073"/>
    <lineage>
        <taxon>Bacteria</taxon>
        <taxon>Pseudomonadati</taxon>
        <taxon>Pseudomonadota</taxon>
        <taxon>Betaproteobacteria</taxon>
        <taxon>Burkholderiales</taxon>
        <taxon>Comamonadaceae</taxon>
        <taxon>Variovorax</taxon>
    </lineage>
</organism>
<evidence type="ECO:0000256" key="4">
    <source>
        <dbReference type="ARBA" id="ARBA00023136"/>
    </source>
</evidence>
<evidence type="ECO:0000256" key="2">
    <source>
        <dbReference type="ARBA" id="ARBA00022692"/>
    </source>
</evidence>
<evidence type="ECO:0000256" key="3">
    <source>
        <dbReference type="ARBA" id="ARBA00022989"/>
    </source>
</evidence>
<keyword evidence="3 5" id="KW-1133">Transmembrane helix</keyword>